<evidence type="ECO:0000313" key="7">
    <source>
        <dbReference type="EMBL" id="PKU75731.1"/>
    </source>
</evidence>
<dbReference type="GO" id="GO:0005634">
    <property type="term" value="C:nucleus"/>
    <property type="evidence" value="ECO:0007669"/>
    <property type="project" value="UniProtKB-SubCell"/>
</dbReference>
<sequence length="415" mass="44529">MERDFLGMGGADSGAKDSSGGRLDSGFSVLQGPLSYKASSMQQFKQFKTEQVEKPKNALFDLISTNAFHRIGAFAANSKACAVQAPQKSLAMDRHNVQQFVIHNYQNQDIDNYRASAQLVPGSLTSMPIGMTSPLFKIYSSSNVPNLTVTAVKPQPFRSVVASSNSLFGEGVGSFTPRNVVKTTPTTAQLTIFYAGSVNVYDDVPWDKAQDVMLKASEGSKATTNALPRSKGSLCDGLIVSQTPKTLNNHVASSCSGLLNTLSLASCKGNQSESASMTTDDKVGAKRTGTPVSTRQDETSMTMNNSMAAAATATITPRGDCDVLGNFSSLDAAVPQARKASLARFLEKRKERVSNTMPYSFDKKPSEKVPDVAVPFTDCSVPQVSLSKNQDFSWLKGQAKNCDDKGEFPSTKLEM</sequence>
<feature type="region of interest" description="Disordered" evidence="5">
    <location>
        <begin position="1"/>
        <end position="22"/>
    </location>
</feature>
<reference evidence="7 8" key="1">
    <citation type="journal article" date="2016" name="Sci. Rep.">
        <title>The Dendrobium catenatum Lindl. genome sequence provides insights into polysaccharide synthase, floral development and adaptive evolution.</title>
        <authorList>
            <person name="Zhang G.Q."/>
            <person name="Xu Q."/>
            <person name="Bian C."/>
            <person name="Tsai W.C."/>
            <person name="Yeh C.M."/>
            <person name="Liu K.W."/>
            <person name="Yoshida K."/>
            <person name="Zhang L.S."/>
            <person name="Chang S.B."/>
            <person name="Chen F."/>
            <person name="Shi Y."/>
            <person name="Su Y.Y."/>
            <person name="Zhang Y.Q."/>
            <person name="Chen L.J."/>
            <person name="Yin Y."/>
            <person name="Lin M."/>
            <person name="Huang H."/>
            <person name="Deng H."/>
            <person name="Wang Z.W."/>
            <person name="Zhu S.L."/>
            <person name="Zhao X."/>
            <person name="Deng C."/>
            <person name="Niu S.C."/>
            <person name="Huang J."/>
            <person name="Wang M."/>
            <person name="Liu G.H."/>
            <person name="Yang H.J."/>
            <person name="Xiao X.J."/>
            <person name="Hsiao Y.Y."/>
            <person name="Wu W.L."/>
            <person name="Chen Y.Y."/>
            <person name="Mitsuda N."/>
            <person name="Ohme-Takagi M."/>
            <person name="Luo Y.B."/>
            <person name="Van de Peer Y."/>
            <person name="Liu Z.J."/>
        </authorList>
    </citation>
    <scope>NUCLEOTIDE SEQUENCE [LARGE SCALE GENOMIC DNA]</scope>
    <source>
        <tissue evidence="7">The whole plant</tissue>
    </source>
</reference>
<dbReference type="Proteomes" id="UP000233837">
    <property type="component" value="Unassembled WGS sequence"/>
</dbReference>
<dbReference type="InterPro" id="IPR018467">
    <property type="entry name" value="CCT_CS"/>
</dbReference>
<dbReference type="GO" id="GO:0031347">
    <property type="term" value="P:regulation of defense response"/>
    <property type="evidence" value="ECO:0007669"/>
    <property type="project" value="UniProtKB-UniRule"/>
</dbReference>
<name>A0A2I0WJ98_9ASPA</name>
<keyword evidence="8" id="KW-1185">Reference proteome</keyword>
<dbReference type="Pfam" id="PF06200">
    <property type="entry name" value="tify"/>
    <property type="match status" value="1"/>
</dbReference>
<feature type="domain" description="Tify" evidence="6">
    <location>
        <begin position="183"/>
        <end position="218"/>
    </location>
</feature>
<keyword evidence="2 4" id="KW-1184">Jasmonic acid signaling pathway</keyword>
<feature type="region of interest" description="Disordered" evidence="5">
    <location>
        <begin position="271"/>
        <end position="299"/>
    </location>
</feature>
<evidence type="ECO:0000256" key="4">
    <source>
        <dbReference type="RuleBase" id="RU369065"/>
    </source>
</evidence>
<proteinExistence type="inferred from homology"/>
<keyword evidence="4" id="KW-0539">Nucleus</keyword>
<comment type="function">
    <text evidence="4">Repressor of jasmonate responses.</text>
</comment>
<keyword evidence="3" id="KW-0832">Ubl conjugation</keyword>
<gene>
    <name evidence="7" type="primary">TIFY6A</name>
    <name evidence="7" type="ORF">MA16_Dca015611</name>
</gene>
<protein>
    <recommendedName>
        <fullName evidence="4">Protein TIFY</fullName>
    </recommendedName>
    <alternativeName>
        <fullName evidence="4">Jasmonate ZIM domain-containing protein</fullName>
    </alternativeName>
</protein>
<organism evidence="7 8">
    <name type="scientific">Dendrobium catenatum</name>
    <dbReference type="NCBI Taxonomy" id="906689"/>
    <lineage>
        <taxon>Eukaryota</taxon>
        <taxon>Viridiplantae</taxon>
        <taxon>Streptophyta</taxon>
        <taxon>Embryophyta</taxon>
        <taxon>Tracheophyta</taxon>
        <taxon>Spermatophyta</taxon>
        <taxon>Magnoliopsida</taxon>
        <taxon>Liliopsida</taxon>
        <taxon>Asparagales</taxon>
        <taxon>Orchidaceae</taxon>
        <taxon>Epidendroideae</taxon>
        <taxon>Malaxideae</taxon>
        <taxon>Dendrobiinae</taxon>
        <taxon>Dendrobium</taxon>
    </lineage>
</organism>
<dbReference type="GO" id="GO:0009611">
    <property type="term" value="P:response to wounding"/>
    <property type="evidence" value="ECO:0007669"/>
    <property type="project" value="UniProtKB-UniRule"/>
</dbReference>
<dbReference type="InterPro" id="IPR040390">
    <property type="entry name" value="TIFY/JAZ"/>
</dbReference>
<dbReference type="PANTHER" id="PTHR33077:SF90">
    <property type="entry name" value="PROTEIN TIFY 7"/>
    <property type="match status" value="1"/>
</dbReference>
<dbReference type="SMART" id="SM00979">
    <property type="entry name" value="TIFY"/>
    <property type="match status" value="1"/>
</dbReference>
<evidence type="ECO:0000256" key="1">
    <source>
        <dbReference type="ARBA" id="ARBA00008614"/>
    </source>
</evidence>
<evidence type="ECO:0000313" key="8">
    <source>
        <dbReference type="Proteomes" id="UP000233837"/>
    </source>
</evidence>
<dbReference type="Pfam" id="PF09425">
    <property type="entry name" value="Jas_motif"/>
    <property type="match status" value="1"/>
</dbReference>
<dbReference type="AlphaFoldDB" id="A0A2I0WJ98"/>
<comment type="similarity">
    <text evidence="1 4">Belongs to the TIFY/JAZ family.</text>
</comment>
<dbReference type="PANTHER" id="PTHR33077">
    <property type="entry name" value="PROTEIN TIFY 4A-RELATED-RELATED"/>
    <property type="match status" value="1"/>
</dbReference>
<dbReference type="GO" id="GO:2000022">
    <property type="term" value="P:regulation of jasmonic acid mediated signaling pathway"/>
    <property type="evidence" value="ECO:0007669"/>
    <property type="project" value="UniProtKB-UniRule"/>
</dbReference>
<comment type="subcellular location">
    <subcellularLocation>
        <location evidence="4">Nucleus</location>
    </subcellularLocation>
</comment>
<dbReference type="PROSITE" id="PS51320">
    <property type="entry name" value="TIFY"/>
    <property type="match status" value="1"/>
</dbReference>
<dbReference type="EMBL" id="KZ502577">
    <property type="protein sequence ID" value="PKU75731.1"/>
    <property type="molecule type" value="Genomic_DNA"/>
</dbReference>
<evidence type="ECO:0000256" key="3">
    <source>
        <dbReference type="ARBA" id="ARBA00022843"/>
    </source>
</evidence>
<dbReference type="InterPro" id="IPR010399">
    <property type="entry name" value="Tify_dom"/>
</dbReference>
<reference evidence="7 8" key="2">
    <citation type="journal article" date="2017" name="Nature">
        <title>The Apostasia genome and the evolution of orchids.</title>
        <authorList>
            <person name="Zhang G.Q."/>
            <person name="Liu K.W."/>
            <person name="Li Z."/>
            <person name="Lohaus R."/>
            <person name="Hsiao Y.Y."/>
            <person name="Niu S.C."/>
            <person name="Wang J.Y."/>
            <person name="Lin Y.C."/>
            <person name="Xu Q."/>
            <person name="Chen L.J."/>
            <person name="Yoshida K."/>
            <person name="Fujiwara S."/>
            <person name="Wang Z.W."/>
            <person name="Zhang Y.Q."/>
            <person name="Mitsuda N."/>
            <person name="Wang M."/>
            <person name="Liu G.H."/>
            <person name="Pecoraro L."/>
            <person name="Huang H.X."/>
            <person name="Xiao X.J."/>
            <person name="Lin M."/>
            <person name="Wu X.Y."/>
            <person name="Wu W.L."/>
            <person name="Chen Y.Y."/>
            <person name="Chang S.B."/>
            <person name="Sakamoto S."/>
            <person name="Ohme-Takagi M."/>
            <person name="Yagi M."/>
            <person name="Zeng S.J."/>
            <person name="Shen C.Y."/>
            <person name="Yeh C.M."/>
            <person name="Luo Y.B."/>
            <person name="Tsai W.C."/>
            <person name="Van de Peer Y."/>
            <person name="Liu Z.J."/>
        </authorList>
    </citation>
    <scope>NUCLEOTIDE SEQUENCE [LARGE SCALE GENOMIC DNA]</scope>
    <source>
        <tissue evidence="7">The whole plant</tissue>
    </source>
</reference>
<evidence type="ECO:0000256" key="2">
    <source>
        <dbReference type="ARBA" id="ARBA00022819"/>
    </source>
</evidence>
<accession>A0A2I0WJ98</accession>
<evidence type="ECO:0000259" key="6">
    <source>
        <dbReference type="PROSITE" id="PS51320"/>
    </source>
</evidence>
<comment type="domain">
    <text evidence="4">The jas domain is required for interaction with COI1.</text>
</comment>
<evidence type="ECO:0000256" key="5">
    <source>
        <dbReference type="SAM" id="MobiDB-lite"/>
    </source>
</evidence>
<dbReference type="STRING" id="906689.A0A2I0WJ98"/>